<reference evidence="2" key="1">
    <citation type="submission" date="2019-06" db="EMBL/GenBank/DDBJ databases">
        <authorList>
            <person name="Zheng W."/>
        </authorList>
    </citation>
    <scope>NUCLEOTIDE SEQUENCE</scope>
    <source>
        <strain evidence="2">QDHG01</strain>
    </source>
</reference>
<dbReference type="EMBL" id="RRYP01001879">
    <property type="protein sequence ID" value="TNV85377.1"/>
    <property type="molecule type" value="Genomic_DNA"/>
</dbReference>
<dbReference type="Proteomes" id="UP000785679">
    <property type="component" value="Unassembled WGS sequence"/>
</dbReference>
<name>A0A8J8P1J2_HALGN</name>
<feature type="region of interest" description="Disordered" evidence="1">
    <location>
        <begin position="292"/>
        <end position="396"/>
    </location>
</feature>
<feature type="compositionally biased region" description="Low complexity" evidence="1">
    <location>
        <begin position="185"/>
        <end position="197"/>
    </location>
</feature>
<evidence type="ECO:0000256" key="1">
    <source>
        <dbReference type="SAM" id="MobiDB-lite"/>
    </source>
</evidence>
<feature type="compositionally biased region" description="Polar residues" evidence="1">
    <location>
        <begin position="341"/>
        <end position="366"/>
    </location>
</feature>
<feature type="compositionally biased region" description="Polar residues" evidence="1">
    <location>
        <begin position="135"/>
        <end position="157"/>
    </location>
</feature>
<comment type="caution">
    <text evidence="2">The sequence shown here is derived from an EMBL/GenBank/DDBJ whole genome shotgun (WGS) entry which is preliminary data.</text>
</comment>
<evidence type="ECO:0000313" key="3">
    <source>
        <dbReference type="Proteomes" id="UP000785679"/>
    </source>
</evidence>
<feature type="compositionally biased region" description="Low complexity" evidence="1">
    <location>
        <begin position="292"/>
        <end position="326"/>
    </location>
</feature>
<feature type="region of interest" description="Disordered" evidence="1">
    <location>
        <begin position="177"/>
        <end position="216"/>
    </location>
</feature>
<gene>
    <name evidence="2" type="ORF">FGO68_gene17422</name>
</gene>
<proteinExistence type="predicted"/>
<keyword evidence="3" id="KW-1185">Reference proteome</keyword>
<protein>
    <submittedName>
        <fullName evidence="2">Uncharacterized protein</fullName>
    </submittedName>
</protein>
<evidence type="ECO:0000313" key="2">
    <source>
        <dbReference type="EMBL" id="TNV85377.1"/>
    </source>
</evidence>
<feature type="region of interest" description="Disordered" evidence="1">
    <location>
        <begin position="135"/>
        <end position="164"/>
    </location>
</feature>
<feature type="compositionally biased region" description="Low complexity" evidence="1">
    <location>
        <begin position="367"/>
        <end position="379"/>
    </location>
</feature>
<sequence length="973" mass="105984">MIYNIKMTDSTTEEKKYSAPLFNSAPVQGGLFGQATGTSTAPQTTSLFGGDASGSMKPPGTSLFGNTSTSAIAGGVPATQTSSLFGNTSSSSSLFPGVSQGIPLFGAKPPAATDTAPSSTTTAINPFGGSVIQGPSFSLAPSSTGLGDSTALNTPPQADNPFAGPAQISALAKPQSFAPAFGSKPQGAAADQQQQPPSTTANAFLGGNAIAPPATTTNAHQGVNLLAPGTKKSSVQFSIPPVNTQPSGLILGGQGNTNTIPASIITPQAPQSLLLQSTIAQQQLQTSTQALPSSIFSGNPTQIPSQQPPQSQLPTTTRPSQIQPSSGSPPPIAGSQPPQTQPLSGSSIPITGSQPPQTSLSSMAPIQSSQPPQGSLLSGAPAQSSQPPQGISFPGAIAPAQISQPSQGLSFASVQQPFQQVPPPNIVNNSAQPHQSQLLIVALSRTYKQTSQDEIVQRHIYAMAETVLTANLGGNLKDVREFWFIFDLVHLSSSRSEIVRKLAKEIERKNPFDQNGYYQHLSQIVQQESNYGYVLHDFVALGHFDIITRAFRKSRQYKSQDLTVEGMLKAIDDFSVNFSNLIYKTDYNYEVFNKAMLDLQGHVSHTRMILLSQQNPPNISIQLLALLDLFSGNEQLIAQLSGGDFLKQMFLLILFSPPHIFKEDPNCLKLALKLSTHSEGMKELMKLKPMTLLEKAKDIFPPFCTYYLRELYLRRNLSFEYQQNKIVFKEINDDYLHEYLVYLMGNNFDLEVILAHETTLLPHQIKNLSIIATRYAQKELKQESKEVLEKLNSAVTTDTLQIDLKEVVYDLENKVAQNLLDSQNYKEAFTQILAMPNPIFLSNYSQWLLRVTLADRNYDLTIIDGIWKSLSLEQQNDLKDRSPEFVYLFDLLQFKTEIGQDLVKAVKIFDYYAKLKIAEAPHPKYLDPFTKMDISLAQHLSAEGRDGLIAYLARRKIEDEAISIELVPTSLFA</sequence>
<accession>A0A8J8P1J2</accession>
<organism evidence="2 3">
    <name type="scientific">Halteria grandinella</name>
    <dbReference type="NCBI Taxonomy" id="5974"/>
    <lineage>
        <taxon>Eukaryota</taxon>
        <taxon>Sar</taxon>
        <taxon>Alveolata</taxon>
        <taxon>Ciliophora</taxon>
        <taxon>Intramacronucleata</taxon>
        <taxon>Spirotrichea</taxon>
        <taxon>Stichotrichia</taxon>
        <taxon>Sporadotrichida</taxon>
        <taxon>Halteriidae</taxon>
        <taxon>Halteria</taxon>
    </lineage>
</organism>
<dbReference type="AlphaFoldDB" id="A0A8J8P1J2"/>